<dbReference type="AlphaFoldDB" id="A0A0E9XTR5"/>
<accession>A0A0E9XTR5</accession>
<sequence length="34" mass="3696">MVPRDVIPPGKLLIPAPGSCVKCSTMSQHFPFKI</sequence>
<reference evidence="1" key="1">
    <citation type="submission" date="2014-11" db="EMBL/GenBank/DDBJ databases">
        <authorList>
            <person name="Amaro Gonzalez C."/>
        </authorList>
    </citation>
    <scope>NUCLEOTIDE SEQUENCE</scope>
</reference>
<dbReference type="EMBL" id="GBXM01002791">
    <property type="protein sequence ID" value="JAI05787.1"/>
    <property type="molecule type" value="Transcribed_RNA"/>
</dbReference>
<organism evidence="1">
    <name type="scientific">Anguilla anguilla</name>
    <name type="common">European freshwater eel</name>
    <name type="synonym">Muraena anguilla</name>
    <dbReference type="NCBI Taxonomy" id="7936"/>
    <lineage>
        <taxon>Eukaryota</taxon>
        <taxon>Metazoa</taxon>
        <taxon>Chordata</taxon>
        <taxon>Craniata</taxon>
        <taxon>Vertebrata</taxon>
        <taxon>Euteleostomi</taxon>
        <taxon>Actinopterygii</taxon>
        <taxon>Neopterygii</taxon>
        <taxon>Teleostei</taxon>
        <taxon>Anguilliformes</taxon>
        <taxon>Anguillidae</taxon>
        <taxon>Anguilla</taxon>
    </lineage>
</organism>
<proteinExistence type="predicted"/>
<evidence type="ECO:0000313" key="1">
    <source>
        <dbReference type="EMBL" id="JAI05787.1"/>
    </source>
</evidence>
<name>A0A0E9XTR5_ANGAN</name>
<reference evidence="1" key="2">
    <citation type="journal article" date="2015" name="Fish Shellfish Immunol.">
        <title>Early steps in the European eel (Anguilla anguilla)-Vibrio vulnificus interaction in the gills: Role of the RtxA13 toxin.</title>
        <authorList>
            <person name="Callol A."/>
            <person name="Pajuelo D."/>
            <person name="Ebbesson L."/>
            <person name="Teles M."/>
            <person name="MacKenzie S."/>
            <person name="Amaro C."/>
        </authorList>
    </citation>
    <scope>NUCLEOTIDE SEQUENCE</scope>
</reference>
<protein>
    <submittedName>
        <fullName evidence="1">Uncharacterized protein</fullName>
    </submittedName>
</protein>